<dbReference type="GO" id="GO:0140662">
    <property type="term" value="F:ATP-dependent protein folding chaperone"/>
    <property type="evidence" value="ECO:0007669"/>
    <property type="project" value="InterPro"/>
</dbReference>
<organism evidence="4 5">
    <name type="scientific">Ceratopteris richardii</name>
    <name type="common">Triangle waterfern</name>
    <dbReference type="NCBI Taxonomy" id="49495"/>
    <lineage>
        <taxon>Eukaryota</taxon>
        <taxon>Viridiplantae</taxon>
        <taxon>Streptophyta</taxon>
        <taxon>Embryophyta</taxon>
        <taxon>Tracheophyta</taxon>
        <taxon>Polypodiopsida</taxon>
        <taxon>Polypodiidae</taxon>
        <taxon>Polypodiales</taxon>
        <taxon>Pteridineae</taxon>
        <taxon>Pteridaceae</taxon>
        <taxon>Parkerioideae</taxon>
        <taxon>Ceratopteris</taxon>
    </lineage>
</organism>
<dbReference type="FunFam" id="3.30.420.40:FF:000028">
    <property type="entry name" value="heat shock 70 kDa protein-like"/>
    <property type="match status" value="1"/>
</dbReference>
<comment type="caution">
    <text evidence="4">The sequence shown here is derived from an EMBL/GenBank/DDBJ whole genome shotgun (WGS) entry which is preliminary data.</text>
</comment>
<keyword evidence="5" id="KW-1185">Reference proteome</keyword>
<dbReference type="SUPFAM" id="SSF53067">
    <property type="entry name" value="Actin-like ATPase domain"/>
    <property type="match status" value="2"/>
</dbReference>
<keyword evidence="2" id="KW-0547">Nucleotide-binding</keyword>
<evidence type="ECO:0000256" key="3">
    <source>
        <dbReference type="ARBA" id="ARBA00022840"/>
    </source>
</evidence>
<protein>
    <recommendedName>
        <fullName evidence="6">Heat shock protein 70</fullName>
    </recommendedName>
</protein>
<evidence type="ECO:0000313" key="4">
    <source>
        <dbReference type="EMBL" id="KAH7290870.1"/>
    </source>
</evidence>
<sequence>MSRFCPFKVVVGTDDKRTIVLQHKGEENSFLAEEFSSMVLLKMKEIEEAFLGSTVKNAVVIVPTYSNDSQRQATKDVGVISGLNVMCIINEPIVGALAYGLDKKVTNVMEKNVLIFDLGDGTLDVCLLTIEEGIFEVKATVGDTHLGGEDFDNHMVNHFVQEFKRKYKKDITRKARALRRLRTSCERAKRRRHQMHRQPLKLAPFTRASTFIPLSPEPGYMDLFRKFMEPIEKCLLDAKMNKSSIHDVVLVGSIKIPRVQQLL</sequence>
<dbReference type="Gene3D" id="3.90.640.10">
    <property type="entry name" value="Actin, Chain A, domain 4"/>
    <property type="match status" value="1"/>
</dbReference>
<dbReference type="AlphaFoldDB" id="A0A8T2R4C6"/>
<proteinExistence type="inferred from homology"/>
<evidence type="ECO:0000256" key="2">
    <source>
        <dbReference type="ARBA" id="ARBA00022741"/>
    </source>
</evidence>
<comment type="similarity">
    <text evidence="1">Belongs to the heat shock protein 70 family.</text>
</comment>
<dbReference type="PRINTS" id="PR00301">
    <property type="entry name" value="HEATSHOCK70"/>
</dbReference>
<evidence type="ECO:0000313" key="5">
    <source>
        <dbReference type="Proteomes" id="UP000825935"/>
    </source>
</evidence>
<reference evidence="4" key="1">
    <citation type="submission" date="2021-08" db="EMBL/GenBank/DDBJ databases">
        <title>WGS assembly of Ceratopteris richardii.</title>
        <authorList>
            <person name="Marchant D.B."/>
            <person name="Chen G."/>
            <person name="Jenkins J."/>
            <person name="Shu S."/>
            <person name="Leebens-Mack J."/>
            <person name="Grimwood J."/>
            <person name="Schmutz J."/>
            <person name="Soltis P."/>
            <person name="Soltis D."/>
            <person name="Chen Z.-H."/>
        </authorList>
    </citation>
    <scope>NUCLEOTIDE SEQUENCE</scope>
    <source>
        <strain evidence="4">Whitten #5841</strain>
        <tissue evidence="4">Leaf</tissue>
    </source>
</reference>
<evidence type="ECO:0008006" key="6">
    <source>
        <dbReference type="Google" id="ProtNLM"/>
    </source>
</evidence>
<dbReference type="EMBL" id="CM035435">
    <property type="protein sequence ID" value="KAH7290870.1"/>
    <property type="molecule type" value="Genomic_DNA"/>
</dbReference>
<dbReference type="PANTHER" id="PTHR19375">
    <property type="entry name" value="HEAT SHOCK PROTEIN 70KDA"/>
    <property type="match status" value="1"/>
</dbReference>
<dbReference type="InterPro" id="IPR013126">
    <property type="entry name" value="Hsp_70_fam"/>
</dbReference>
<accession>A0A8T2R4C6</accession>
<dbReference type="OMA" id="QHKGEEN"/>
<dbReference type="Gene3D" id="3.30.420.40">
    <property type="match status" value="2"/>
</dbReference>
<dbReference type="Gene3D" id="3.30.30.30">
    <property type="match status" value="1"/>
</dbReference>
<dbReference type="InterPro" id="IPR043129">
    <property type="entry name" value="ATPase_NBD"/>
</dbReference>
<dbReference type="Pfam" id="PF00012">
    <property type="entry name" value="HSP70"/>
    <property type="match status" value="1"/>
</dbReference>
<name>A0A8T2R4C6_CERRI</name>
<dbReference type="GO" id="GO:0005524">
    <property type="term" value="F:ATP binding"/>
    <property type="evidence" value="ECO:0007669"/>
    <property type="project" value="UniProtKB-KW"/>
</dbReference>
<evidence type="ECO:0000256" key="1">
    <source>
        <dbReference type="ARBA" id="ARBA00007381"/>
    </source>
</evidence>
<gene>
    <name evidence="4" type="ORF">KP509_30G067200</name>
</gene>
<keyword evidence="3" id="KW-0067">ATP-binding</keyword>
<dbReference type="Proteomes" id="UP000825935">
    <property type="component" value="Chromosome 30"/>
</dbReference>
<dbReference type="OrthoDB" id="3789372at2759"/>
<dbReference type="FunFam" id="3.90.640.10:FF:000003">
    <property type="entry name" value="Molecular chaperone DnaK"/>
    <property type="match status" value="1"/>
</dbReference>